<evidence type="ECO:0000313" key="1">
    <source>
        <dbReference type="EMBL" id="BAX78788.1"/>
    </source>
</evidence>
<keyword evidence="2" id="KW-1185">Reference proteome</keyword>
<dbReference type="AlphaFoldDB" id="A0A1Y1CEK5"/>
<reference evidence="2" key="2">
    <citation type="journal article" date="2020" name="Antonie Van Leeuwenhoek">
        <title>Labilibaculum antarcticum sp. nov., a novel facultative anaerobic, psychrotorelant bacterium isolated from marine sediment of Antarctica.</title>
        <authorList>
            <person name="Watanabe M."/>
            <person name="Kojima H."/>
            <person name="Fukui M."/>
        </authorList>
    </citation>
    <scope>NUCLEOTIDE SEQUENCE [LARGE SCALE GENOMIC DNA]</scope>
    <source>
        <strain evidence="2">SPP2</strain>
    </source>
</reference>
<accession>A0A1Y1CEK5</accession>
<proteinExistence type="predicted"/>
<dbReference type="Proteomes" id="UP000218267">
    <property type="component" value="Chromosome"/>
</dbReference>
<reference evidence="1 2" key="1">
    <citation type="journal article" date="2018" name="Mar. Genomics">
        <title>Complete genome sequence of Marinifilaceae bacterium strain SPP2, isolated from the Antarctic marine sediment.</title>
        <authorList>
            <person name="Watanabe M."/>
            <person name="Kojima H."/>
            <person name="Fukui M."/>
        </authorList>
    </citation>
    <scope>NUCLEOTIDE SEQUENCE [LARGE SCALE GENOMIC DNA]</scope>
    <source>
        <strain evidence="1 2">SPP2</strain>
    </source>
</reference>
<dbReference type="EMBL" id="AP018042">
    <property type="protein sequence ID" value="BAX78788.1"/>
    <property type="molecule type" value="Genomic_DNA"/>
</dbReference>
<evidence type="ECO:0000313" key="2">
    <source>
        <dbReference type="Proteomes" id="UP000218267"/>
    </source>
</evidence>
<organism evidence="1 2">
    <name type="scientific">Labilibaculum antarcticum</name>
    <dbReference type="NCBI Taxonomy" id="1717717"/>
    <lineage>
        <taxon>Bacteria</taxon>
        <taxon>Pseudomonadati</taxon>
        <taxon>Bacteroidota</taxon>
        <taxon>Bacteroidia</taxon>
        <taxon>Marinilabiliales</taxon>
        <taxon>Marinifilaceae</taxon>
        <taxon>Labilibaculum</taxon>
    </lineage>
</organism>
<dbReference type="KEGG" id="mbas:ALGA_0394"/>
<sequence>MTGYNLFVKTNVAAFDESGELTNFKDFKVSVGPLALPSGISIANDMDVSSGITVSWTDDSANGIGKADDQLDLVVLKSDDDVQVLHPGTLRSAETADVTLPFSMAWYRCMLILVLQMEANFHLVSTI</sequence>
<protein>
    <submittedName>
        <fullName evidence="1">Uncharacterized protein</fullName>
    </submittedName>
</protein>
<name>A0A1Y1CEK5_9BACT</name>
<gene>
    <name evidence="1" type="ORF">ALGA_0394</name>
</gene>